<proteinExistence type="predicted"/>
<name>A0A1C7MVE2_9FUNG</name>
<feature type="region of interest" description="Disordered" evidence="1">
    <location>
        <begin position="1"/>
        <end position="40"/>
    </location>
</feature>
<feature type="compositionally biased region" description="Acidic residues" evidence="1">
    <location>
        <begin position="20"/>
        <end position="33"/>
    </location>
</feature>
<keyword evidence="3" id="KW-1185">Reference proteome</keyword>
<feature type="compositionally biased region" description="Polar residues" evidence="1">
    <location>
        <begin position="1"/>
        <end position="19"/>
    </location>
</feature>
<evidence type="ECO:0000313" key="3">
    <source>
        <dbReference type="Proteomes" id="UP000093000"/>
    </source>
</evidence>
<dbReference type="EMBL" id="LUGH01002168">
    <property type="protein sequence ID" value="OBZ80409.1"/>
    <property type="molecule type" value="Genomic_DNA"/>
</dbReference>
<gene>
    <name evidence="2" type="ORF">A0J61_11542</name>
</gene>
<feature type="region of interest" description="Disordered" evidence="1">
    <location>
        <begin position="94"/>
        <end position="196"/>
    </location>
</feature>
<reference evidence="2 3" key="1">
    <citation type="submission" date="2016-03" db="EMBL/GenBank/DDBJ databases">
        <title>Choanephora cucurbitarum.</title>
        <authorList>
            <person name="Min B."/>
            <person name="Park H."/>
            <person name="Park J.-H."/>
            <person name="Shin H.-D."/>
            <person name="Choi I.-G."/>
        </authorList>
    </citation>
    <scope>NUCLEOTIDE SEQUENCE [LARGE SCALE GENOMIC DNA]</scope>
    <source>
        <strain evidence="2 3">KUS-F28377</strain>
    </source>
</reference>
<comment type="caution">
    <text evidence="2">The sequence shown here is derived from an EMBL/GenBank/DDBJ whole genome shotgun (WGS) entry which is preliminary data.</text>
</comment>
<evidence type="ECO:0000256" key="1">
    <source>
        <dbReference type="SAM" id="MobiDB-lite"/>
    </source>
</evidence>
<dbReference type="AlphaFoldDB" id="A0A1C7MVE2"/>
<accession>A0A1C7MVE2</accession>
<dbReference type="Proteomes" id="UP000093000">
    <property type="component" value="Unassembled WGS sequence"/>
</dbReference>
<evidence type="ECO:0000313" key="2">
    <source>
        <dbReference type="EMBL" id="OBZ80409.1"/>
    </source>
</evidence>
<dbReference type="InParanoid" id="A0A1C7MVE2"/>
<sequence length="196" mass="21604">MSSSLPTVGGSMNTNGVDTQVDDTSMDTNDAADEGARMNSDHVAIEQDDAFDEDIVVDEDGLVYGDEDEPFVDAEEMLGDPAVDLVDSMVDPPGLTLNEPLVPESESSVAPHIDVDSFESVQGRTQSLEGGDVRPIEVEDYSEKTKKDEQKEVNDQQSEIDMSEVPVEVEMRLKKEAKRKREFKPITSNKRRKGHS</sequence>
<protein>
    <submittedName>
        <fullName evidence="2">Uncharacterized protein</fullName>
    </submittedName>
</protein>
<feature type="compositionally biased region" description="Polar residues" evidence="1">
    <location>
        <begin position="119"/>
        <end position="128"/>
    </location>
</feature>
<organism evidence="2 3">
    <name type="scientific">Choanephora cucurbitarum</name>
    <dbReference type="NCBI Taxonomy" id="101091"/>
    <lineage>
        <taxon>Eukaryota</taxon>
        <taxon>Fungi</taxon>
        <taxon>Fungi incertae sedis</taxon>
        <taxon>Mucoromycota</taxon>
        <taxon>Mucoromycotina</taxon>
        <taxon>Mucoromycetes</taxon>
        <taxon>Mucorales</taxon>
        <taxon>Mucorineae</taxon>
        <taxon>Choanephoraceae</taxon>
        <taxon>Choanephoroideae</taxon>
        <taxon>Choanephora</taxon>
    </lineage>
</organism>
<feature type="compositionally biased region" description="Basic and acidic residues" evidence="1">
    <location>
        <begin position="131"/>
        <end position="154"/>
    </location>
</feature>